<dbReference type="InterPro" id="IPR001932">
    <property type="entry name" value="PPM-type_phosphatase-like_dom"/>
</dbReference>
<dbReference type="Proteomes" id="UP000692954">
    <property type="component" value="Unassembled WGS sequence"/>
</dbReference>
<evidence type="ECO:0000313" key="5">
    <source>
        <dbReference type="Proteomes" id="UP000692954"/>
    </source>
</evidence>
<evidence type="ECO:0000256" key="2">
    <source>
        <dbReference type="SAM" id="SignalP"/>
    </source>
</evidence>
<keyword evidence="1" id="KW-0460">Magnesium</keyword>
<feature type="domain" description="PPM-type phosphatase" evidence="3">
    <location>
        <begin position="16"/>
        <end position="244"/>
    </location>
</feature>
<keyword evidence="1" id="KW-0479">Metal-binding</keyword>
<name>A0A8S1MUQ3_9CILI</name>
<dbReference type="Pfam" id="PF07228">
    <property type="entry name" value="SpoIIE"/>
    <property type="match status" value="1"/>
</dbReference>
<comment type="cofactor">
    <cofactor evidence="1">
        <name>Mn(2+)</name>
        <dbReference type="ChEBI" id="CHEBI:29035"/>
    </cofactor>
</comment>
<accession>A0A8S1MUQ3</accession>
<dbReference type="GO" id="GO:0004722">
    <property type="term" value="F:protein serine/threonine phosphatase activity"/>
    <property type="evidence" value="ECO:0007669"/>
    <property type="project" value="UniProtKB-EC"/>
</dbReference>
<dbReference type="GO" id="GO:0046872">
    <property type="term" value="F:metal ion binding"/>
    <property type="evidence" value="ECO:0007669"/>
    <property type="project" value="UniProtKB-UniRule"/>
</dbReference>
<keyword evidence="1" id="KW-0904">Protein phosphatase</keyword>
<sequence>MFFLFFINIAVQCLQFQSFVHIIPHPDKVAKGGEDAYYANENLLAVADGVGGWNNHGVDPSKYSKTLCENIKEYSHLDNPKQIMQIASELTNHILGSSTLVILKLIDNILNVANIGDCGYTIIRNQEIFHQSEEQQHSFNFPFQLGQQGDSAQLAQEFQHILQINDIIIVGSDGLYDNLDENQILNIINQYGVSQKSAQLLAKTSFQYSLDKKYNSPFAKRAQRSKIKFIGGKSDDITVIVARVINHNEL</sequence>
<keyword evidence="1" id="KW-0378">Hydrolase</keyword>
<dbReference type="PANTHER" id="PTHR12320">
    <property type="entry name" value="PROTEIN PHOSPHATASE 2C"/>
    <property type="match status" value="1"/>
</dbReference>
<dbReference type="PANTHER" id="PTHR12320:SF1">
    <property type="entry name" value="PROTEIN PHOSPHATASE PTC7 HOMOLOG"/>
    <property type="match status" value="1"/>
</dbReference>
<keyword evidence="1" id="KW-0464">Manganese</keyword>
<dbReference type="SMART" id="SM00331">
    <property type="entry name" value="PP2C_SIG"/>
    <property type="match status" value="1"/>
</dbReference>
<protein>
    <recommendedName>
        <fullName evidence="1">Protein phosphatase</fullName>
        <ecNumber evidence="1">3.1.3.16</ecNumber>
    </recommendedName>
</protein>
<comment type="cofactor">
    <cofactor evidence="1">
        <name>Mg(2+)</name>
        <dbReference type="ChEBI" id="CHEBI:18420"/>
    </cofactor>
</comment>
<evidence type="ECO:0000259" key="3">
    <source>
        <dbReference type="PROSITE" id="PS51746"/>
    </source>
</evidence>
<dbReference type="EMBL" id="CAJJDN010000044">
    <property type="protein sequence ID" value="CAD8083182.1"/>
    <property type="molecule type" value="Genomic_DNA"/>
</dbReference>
<keyword evidence="2" id="KW-0732">Signal</keyword>
<proteinExistence type="inferred from homology"/>
<organism evidence="4 5">
    <name type="scientific">Paramecium sonneborni</name>
    <dbReference type="NCBI Taxonomy" id="65129"/>
    <lineage>
        <taxon>Eukaryota</taxon>
        <taxon>Sar</taxon>
        <taxon>Alveolata</taxon>
        <taxon>Ciliophora</taxon>
        <taxon>Intramacronucleata</taxon>
        <taxon>Oligohymenophorea</taxon>
        <taxon>Peniculida</taxon>
        <taxon>Parameciidae</taxon>
        <taxon>Paramecium</taxon>
    </lineage>
</organism>
<dbReference type="PROSITE" id="PS51746">
    <property type="entry name" value="PPM_2"/>
    <property type="match status" value="1"/>
</dbReference>
<dbReference type="EC" id="3.1.3.16" evidence="1"/>
<evidence type="ECO:0000313" key="4">
    <source>
        <dbReference type="EMBL" id="CAD8083182.1"/>
    </source>
</evidence>
<feature type="signal peptide" evidence="2">
    <location>
        <begin position="1"/>
        <end position="16"/>
    </location>
</feature>
<comment type="similarity">
    <text evidence="1">Belongs to the PP2C family.</text>
</comment>
<comment type="catalytic activity">
    <reaction evidence="1">
        <text>O-phospho-L-threonyl-[protein] + H2O = L-threonyl-[protein] + phosphate</text>
        <dbReference type="Rhea" id="RHEA:47004"/>
        <dbReference type="Rhea" id="RHEA-COMP:11060"/>
        <dbReference type="Rhea" id="RHEA-COMP:11605"/>
        <dbReference type="ChEBI" id="CHEBI:15377"/>
        <dbReference type="ChEBI" id="CHEBI:30013"/>
        <dbReference type="ChEBI" id="CHEBI:43474"/>
        <dbReference type="ChEBI" id="CHEBI:61977"/>
        <dbReference type="EC" id="3.1.3.16"/>
    </reaction>
</comment>
<dbReference type="AlphaFoldDB" id="A0A8S1MUQ3"/>
<comment type="catalytic activity">
    <reaction evidence="1">
        <text>O-phospho-L-seryl-[protein] + H2O = L-seryl-[protein] + phosphate</text>
        <dbReference type="Rhea" id="RHEA:20629"/>
        <dbReference type="Rhea" id="RHEA-COMP:9863"/>
        <dbReference type="Rhea" id="RHEA-COMP:11604"/>
        <dbReference type="ChEBI" id="CHEBI:15377"/>
        <dbReference type="ChEBI" id="CHEBI:29999"/>
        <dbReference type="ChEBI" id="CHEBI:43474"/>
        <dbReference type="ChEBI" id="CHEBI:83421"/>
        <dbReference type="EC" id="3.1.3.16"/>
    </reaction>
</comment>
<dbReference type="InterPro" id="IPR039123">
    <property type="entry name" value="PPTC7"/>
</dbReference>
<comment type="caution">
    <text evidence="4">The sequence shown here is derived from an EMBL/GenBank/DDBJ whole genome shotgun (WGS) entry which is preliminary data.</text>
</comment>
<gene>
    <name evidence="4" type="ORF">PSON_ATCC_30995.1.T0440266</name>
</gene>
<keyword evidence="5" id="KW-1185">Reference proteome</keyword>
<evidence type="ECO:0000256" key="1">
    <source>
        <dbReference type="RuleBase" id="RU366020"/>
    </source>
</evidence>
<dbReference type="SMART" id="SM00332">
    <property type="entry name" value="PP2Cc"/>
    <property type="match status" value="1"/>
</dbReference>
<dbReference type="OrthoDB" id="60843at2759"/>
<feature type="chain" id="PRO_5035838737" description="Protein phosphatase" evidence="2">
    <location>
        <begin position="17"/>
        <end position="250"/>
    </location>
</feature>
<reference evidence="4" key="1">
    <citation type="submission" date="2021-01" db="EMBL/GenBank/DDBJ databases">
        <authorList>
            <consortium name="Genoscope - CEA"/>
            <person name="William W."/>
        </authorList>
    </citation>
    <scope>NUCLEOTIDE SEQUENCE</scope>
</reference>